<dbReference type="GO" id="GO:0005634">
    <property type="term" value="C:nucleus"/>
    <property type="evidence" value="ECO:0007669"/>
    <property type="project" value="UniProtKB-ARBA"/>
</dbReference>
<dbReference type="KEGG" id="tmu:101358585"/>
<dbReference type="InterPro" id="IPR025884">
    <property type="entry name" value="MeCpG-bd_2/3_C_dom"/>
</dbReference>
<feature type="domain" description="Methyl-CpG-binding" evidence="3">
    <location>
        <begin position="7"/>
        <end position="76"/>
    </location>
</feature>
<dbReference type="Pfam" id="PF16564">
    <property type="entry name" value="MBDa"/>
    <property type="match status" value="1"/>
</dbReference>
<dbReference type="RefSeq" id="XP_023588843.1">
    <property type="nucleotide sequence ID" value="XM_023733075.1"/>
</dbReference>
<keyword evidence="4" id="KW-1185">Reference proteome</keyword>
<sequence length="191" mass="20934">MLAKTSQRKHEHETETKCKPGLSSKIPLRLTSCIFPRPVTRVTSHPGNEVRCSQWEEKLKKLQQVSAYRRLQGLQACSSAGEPLNTLDFTNTLKIITPGGPGESLGHVGDGGPCTHPEPTPGQPSDLAEIIPGVGLYLSQTLSGQLVTSIDIRRQTQKVKKARERLAAALRADRLAREAERARSQEGRPEI</sequence>
<dbReference type="Proteomes" id="UP000248480">
    <property type="component" value="Unplaced"/>
</dbReference>
<evidence type="ECO:0000259" key="2">
    <source>
        <dbReference type="Pfam" id="PF14048"/>
    </source>
</evidence>
<evidence type="ECO:0000259" key="3">
    <source>
        <dbReference type="Pfam" id="PF16564"/>
    </source>
</evidence>
<evidence type="ECO:0000313" key="5">
    <source>
        <dbReference type="RefSeq" id="XP_023588843.1"/>
    </source>
</evidence>
<organism evidence="4 5">
    <name type="scientific">Trichechus manatus latirostris</name>
    <name type="common">Florida manatee</name>
    <dbReference type="NCBI Taxonomy" id="127582"/>
    <lineage>
        <taxon>Eukaryota</taxon>
        <taxon>Metazoa</taxon>
        <taxon>Chordata</taxon>
        <taxon>Craniata</taxon>
        <taxon>Vertebrata</taxon>
        <taxon>Euteleostomi</taxon>
        <taxon>Mammalia</taxon>
        <taxon>Eutheria</taxon>
        <taxon>Afrotheria</taxon>
        <taxon>Sirenia</taxon>
        <taxon>Trichechidae</taxon>
        <taxon>Trichechus</taxon>
    </lineage>
</organism>
<dbReference type="Pfam" id="PF14048">
    <property type="entry name" value="MBD_C"/>
    <property type="match status" value="1"/>
</dbReference>
<name>A0A2Y9RBC5_TRIMA</name>
<protein>
    <submittedName>
        <fullName evidence="5">Methyl-CpG-binding domain protein 3-like 1</fullName>
    </submittedName>
</protein>
<dbReference type="InParanoid" id="A0A2Y9RBC5"/>
<feature type="compositionally biased region" description="Basic and acidic residues" evidence="1">
    <location>
        <begin position="8"/>
        <end position="18"/>
    </location>
</feature>
<gene>
    <name evidence="5" type="primary">LOC101358585</name>
</gene>
<feature type="domain" description="Methyl-CpG binding protein 2/3 C-terminal" evidence="2">
    <location>
        <begin position="81"/>
        <end position="170"/>
    </location>
</feature>
<feature type="region of interest" description="Disordered" evidence="1">
    <location>
        <begin position="1"/>
        <end position="21"/>
    </location>
</feature>
<dbReference type="GeneID" id="101358585"/>
<dbReference type="STRING" id="127582.A0A2Y9RBC5"/>
<proteinExistence type="predicted"/>
<reference evidence="5" key="1">
    <citation type="submission" date="2025-08" db="UniProtKB">
        <authorList>
            <consortium name="RefSeq"/>
        </authorList>
    </citation>
    <scope>IDENTIFICATION</scope>
</reference>
<evidence type="ECO:0000256" key="1">
    <source>
        <dbReference type="SAM" id="MobiDB-lite"/>
    </source>
</evidence>
<dbReference type="AlphaFoldDB" id="A0A2Y9RBC5"/>
<evidence type="ECO:0000313" key="4">
    <source>
        <dbReference type="Proteomes" id="UP000248480"/>
    </source>
</evidence>
<accession>A0A2Y9RBC5</accession>
<dbReference type="InterPro" id="IPR032343">
    <property type="entry name" value="MBD2/MBD3_p55-bd"/>
</dbReference>